<protein>
    <submittedName>
        <fullName evidence="1">Uncharacterized protein</fullName>
    </submittedName>
</protein>
<sequence>EQCSYNLTDRNIVLGGIMKENNNGLFKLSDNLQIDKNISEDDRNLIEIKIWKLLSDRIERYTMGDSTSVPIEIAEELLKSICFSLELELNELESKNKIIIEEDLSNLLKDSWSKIESMMKEGKELLEAVIKSSPDIENISYNDTLNEIGEFFKRYDYRFFAHKIDCSIDYQLSNPISESLQGIEYINEYLKALLIENEFCSCFRKENIINILNSYCPDYKGLLINIFEPIVINTIGLDILGEDILRLDISEFQREMLLNTFKNMSKSEVLEVLMNSTRNICNTLRIINREKIDYINKTVLNIYPRIEVALLVGNIDNIFLSFKYKEHLKEVDFIDNDTMDNEKLRDLIEEIKECRFISDKIAMVKEEVKSVRDLVEVLNECFWDDEAFELFKTFSKEELYLIKYYLDNNDKSYISNSKWELNFLKYLKGYEIP</sequence>
<keyword evidence="2" id="KW-1185">Reference proteome</keyword>
<name>L1QK80_9CLOT</name>
<dbReference type="PATRIC" id="fig|545697.3.peg.737"/>
<dbReference type="eggNOG" id="ENOG502Z852">
    <property type="taxonomic scope" value="Bacteria"/>
</dbReference>
<evidence type="ECO:0000313" key="2">
    <source>
        <dbReference type="Proteomes" id="UP000010420"/>
    </source>
</evidence>
<dbReference type="STRING" id="545697.HMPREF0216_00750"/>
<dbReference type="HOGENOM" id="CLU_632414_0_0_9"/>
<organism evidence="1 2">
    <name type="scientific">Clostridium celatum DSM 1785</name>
    <dbReference type="NCBI Taxonomy" id="545697"/>
    <lineage>
        <taxon>Bacteria</taxon>
        <taxon>Bacillati</taxon>
        <taxon>Bacillota</taxon>
        <taxon>Clostridia</taxon>
        <taxon>Eubacteriales</taxon>
        <taxon>Clostridiaceae</taxon>
        <taxon>Clostridium</taxon>
    </lineage>
</organism>
<dbReference type="InterPro" id="IPR045751">
    <property type="entry name" value="DUF6179"/>
</dbReference>
<proteinExistence type="predicted"/>
<gene>
    <name evidence="1" type="ORF">HMPREF0216_00750</name>
</gene>
<dbReference type="Proteomes" id="UP000010420">
    <property type="component" value="Unassembled WGS sequence"/>
</dbReference>
<comment type="caution">
    <text evidence="1">The sequence shown here is derived from an EMBL/GenBank/DDBJ whole genome shotgun (WGS) entry which is preliminary data.</text>
</comment>
<feature type="non-terminal residue" evidence="1">
    <location>
        <position position="1"/>
    </location>
</feature>
<dbReference type="EMBL" id="AMEZ01000024">
    <property type="protein sequence ID" value="EKY28399.1"/>
    <property type="molecule type" value="Genomic_DNA"/>
</dbReference>
<dbReference type="AlphaFoldDB" id="L1QK80"/>
<reference evidence="1 2" key="1">
    <citation type="submission" date="2012-05" db="EMBL/GenBank/DDBJ databases">
        <authorList>
            <person name="Weinstock G."/>
            <person name="Sodergren E."/>
            <person name="Lobos E.A."/>
            <person name="Fulton L."/>
            <person name="Fulton R."/>
            <person name="Courtney L."/>
            <person name="Fronick C."/>
            <person name="O'Laughlin M."/>
            <person name="Godfrey J."/>
            <person name="Wilson R.M."/>
            <person name="Miner T."/>
            <person name="Farmer C."/>
            <person name="Delehaunty K."/>
            <person name="Cordes M."/>
            <person name="Minx P."/>
            <person name="Tomlinson C."/>
            <person name="Chen J."/>
            <person name="Wollam A."/>
            <person name="Pepin K.H."/>
            <person name="Bhonagiri V."/>
            <person name="Zhang X."/>
            <person name="Suruliraj S."/>
            <person name="Warren W."/>
            <person name="Mitreva M."/>
            <person name="Mardis E.R."/>
            <person name="Wilson R.K."/>
        </authorList>
    </citation>
    <scope>NUCLEOTIDE SEQUENCE [LARGE SCALE GENOMIC DNA]</scope>
    <source>
        <strain evidence="1 2">DSM 1785</strain>
    </source>
</reference>
<accession>L1QK80</accession>
<dbReference type="Pfam" id="PF19677">
    <property type="entry name" value="DUF6179"/>
    <property type="match status" value="1"/>
</dbReference>
<evidence type="ECO:0000313" key="1">
    <source>
        <dbReference type="EMBL" id="EKY28399.1"/>
    </source>
</evidence>